<accession>A0A2A9NF03</accession>
<name>A0A2A9NF03_9AGAR</name>
<organism evidence="2 3">
    <name type="scientific">Amanita thiersii Skay4041</name>
    <dbReference type="NCBI Taxonomy" id="703135"/>
    <lineage>
        <taxon>Eukaryota</taxon>
        <taxon>Fungi</taxon>
        <taxon>Dikarya</taxon>
        <taxon>Basidiomycota</taxon>
        <taxon>Agaricomycotina</taxon>
        <taxon>Agaricomycetes</taxon>
        <taxon>Agaricomycetidae</taxon>
        <taxon>Agaricales</taxon>
        <taxon>Pluteineae</taxon>
        <taxon>Amanitaceae</taxon>
        <taxon>Amanita</taxon>
    </lineage>
</organism>
<dbReference type="InterPro" id="IPR046522">
    <property type="entry name" value="DUF6699"/>
</dbReference>
<protein>
    <recommendedName>
        <fullName evidence="1">DUF6699 domain-containing protein</fullName>
    </recommendedName>
</protein>
<evidence type="ECO:0000313" key="2">
    <source>
        <dbReference type="EMBL" id="PFH49585.1"/>
    </source>
</evidence>
<dbReference type="AlphaFoldDB" id="A0A2A9NF03"/>
<evidence type="ECO:0000313" key="3">
    <source>
        <dbReference type="Proteomes" id="UP000242287"/>
    </source>
</evidence>
<proteinExistence type="predicted"/>
<dbReference type="Proteomes" id="UP000242287">
    <property type="component" value="Unassembled WGS sequence"/>
</dbReference>
<keyword evidence="3" id="KW-1185">Reference proteome</keyword>
<dbReference type="Pfam" id="PF20415">
    <property type="entry name" value="DUF6699"/>
    <property type="match status" value="1"/>
</dbReference>
<dbReference type="STRING" id="703135.A0A2A9NF03"/>
<dbReference type="EMBL" id="KZ302025">
    <property type="protein sequence ID" value="PFH49585.1"/>
    <property type="molecule type" value="Genomic_DNA"/>
</dbReference>
<feature type="domain" description="DUF6699" evidence="1">
    <location>
        <begin position="25"/>
        <end position="156"/>
    </location>
</feature>
<reference evidence="2 3" key="1">
    <citation type="submission" date="2014-02" db="EMBL/GenBank/DDBJ databases">
        <title>Transposable element dynamics among asymbiotic and ectomycorrhizal Amanita fungi.</title>
        <authorList>
            <consortium name="DOE Joint Genome Institute"/>
            <person name="Hess J."/>
            <person name="Skrede I."/>
            <person name="Wolfe B."/>
            <person name="LaButti K."/>
            <person name="Ohm R.A."/>
            <person name="Grigoriev I.V."/>
            <person name="Pringle A."/>
        </authorList>
    </citation>
    <scope>NUCLEOTIDE SEQUENCE [LARGE SCALE GENOMIC DNA]</scope>
    <source>
        <strain evidence="2 3">SKay4041</strain>
    </source>
</reference>
<gene>
    <name evidence="2" type="ORF">AMATHDRAFT_147427</name>
</gene>
<sequence length="172" mass="19444">MAVILHHLLTYSQYDLGNKHCSQLVWNLKLLPSEGAHYNAPTYPRLSEEDLQLPATTPSVTSLHIICGLFPYEWPIIAYNIAGVTIQDVLTAIYECLHRQVSMREWSGICPKQRERIRLIFDARWRLSSDPAAAHSVGLLRLDSLLKHTMFGGLTAIPADEPTCVLTLRIPR</sequence>
<evidence type="ECO:0000259" key="1">
    <source>
        <dbReference type="Pfam" id="PF20415"/>
    </source>
</evidence>
<dbReference type="OrthoDB" id="3144234at2759"/>